<dbReference type="Pfam" id="PF08479">
    <property type="entry name" value="POTRA_2"/>
    <property type="match status" value="1"/>
</dbReference>
<dbReference type="InterPro" id="IPR013686">
    <property type="entry name" value="Polypept-transport_assoc_ShlB"/>
</dbReference>
<dbReference type="InterPro" id="IPR005565">
    <property type="entry name" value="Hemolysn_activator_HlyB_C"/>
</dbReference>
<proteinExistence type="predicted"/>
<evidence type="ECO:0000259" key="5">
    <source>
        <dbReference type="Pfam" id="PF03865"/>
    </source>
</evidence>
<evidence type="ECO:0000256" key="2">
    <source>
        <dbReference type="ARBA" id="ARBA00022692"/>
    </source>
</evidence>
<feature type="region of interest" description="Disordered" evidence="4">
    <location>
        <begin position="60"/>
        <end position="86"/>
    </location>
</feature>
<dbReference type="Gene3D" id="2.40.160.50">
    <property type="entry name" value="membrane protein fhac: a member of the omp85/tpsb transporter family"/>
    <property type="match status" value="1"/>
</dbReference>
<dbReference type="PANTHER" id="PTHR34597:SF3">
    <property type="entry name" value="OUTER MEMBRANE TRANSPORTER CDIB"/>
    <property type="match status" value="1"/>
</dbReference>
<dbReference type="InterPro" id="IPR051544">
    <property type="entry name" value="TPS_OM_transporter"/>
</dbReference>
<sequence>MALKRAMTVPSAPAPAILAPTTASMPRNSMPVPPARALTALLLAGLSLTSLRAQAQSYERIAPKEPPAKAPVDQAPQPPMPAAPAPESDRVILPQLKGLAFVPSPAAVKPHGSTITGVDTGGIDILDRPGFRPIAEAYIGKPLRLADLNELARRIVAFYRDNDHPLVDVLVPEQDIDNGTVQVVVREFTVGQVAAEGNEWFDGALLTRHISVRPGDRVEGERLLREVNGLNENPFRQVDLVYRPGATPGTTDLVLSTRDRFPLRVYAGYDNSGAPSTGRDRWNLGFNWGNAFWQDEQLSYQLTTSNDFWHDRPGGRNASFVGHSLSWLAPLPWQDRLMIFGSYEESVPNVGNDFGLVGKSGQASLRYQIPLARTPDFSHQLEFGYDFKTTNNNLAFGGVQISRTATEINQFSANYNATLGDAWGSTGWSNTLVWSPGGLTGDNTNAAFQPGDNQSGRLGAKADYLYVRSELNRLVKLPEDAVWATRVVGQLSNRALLDTEQMGAGGADILRGYDERAVNGDQGVLISTELRSRAFKLVQRGPDDALQLLAFFDYGSLWNRNIPAGESDNVNLASTGVGLGYTYGTYLTVKFAYGWQLRKLPGATEKGELGHVSVTLSY</sequence>
<name>A0A248K0W1_9PROT</name>
<protein>
    <submittedName>
        <fullName evidence="7">Peptide transporter</fullName>
    </submittedName>
</protein>
<evidence type="ECO:0000256" key="3">
    <source>
        <dbReference type="ARBA" id="ARBA00023237"/>
    </source>
</evidence>
<accession>A0A248K0W1</accession>
<evidence type="ECO:0000313" key="7">
    <source>
        <dbReference type="EMBL" id="ASG24064.1"/>
    </source>
</evidence>
<keyword evidence="1" id="KW-1134">Transmembrane beta strand</keyword>
<dbReference type="GO" id="GO:0046819">
    <property type="term" value="P:protein secretion by the type V secretion system"/>
    <property type="evidence" value="ECO:0007669"/>
    <property type="project" value="TreeGrafter"/>
</dbReference>
<organism evidence="7 8">
    <name type="scientific">Nitrospirillum viridazoti CBAmc</name>
    <dbReference type="NCBI Taxonomy" id="1441467"/>
    <lineage>
        <taxon>Bacteria</taxon>
        <taxon>Pseudomonadati</taxon>
        <taxon>Pseudomonadota</taxon>
        <taxon>Alphaproteobacteria</taxon>
        <taxon>Rhodospirillales</taxon>
        <taxon>Azospirillaceae</taxon>
        <taxon>Nitrospirillum</taxon>
        <taxon>Nitrospirillum viridazoti</taxon>
    </lineage>
</organism>
<feature type="domain" description="Polypeptide-transport-associated ShlB-type" evidence="6">
    <location>
        <begin position="114"/>
        <end position="187"/>
    </location>
</feature>
<feature type="domain" description="Haemolysin activator HlyB C-terminal" evidence="5">
    <location>
        <begin position="249"/>
        <end position="579"/>
    </location>
</feature>
<keyword evidence="3" id="KW-0998">Cell outer membrane</keyword>
<dbReference type="PANTHER" id="PTHR34597">
    <property type="entry name" value="SLR1661 PROTEIN"/>
    <property type="match status" value="1"/>
</dbReference>
<keyword evidence="8" id="KW-1185">Reference proteome</keyword>
<gene>
    <name evidence="7" type="ORF">Y958_24365</name>
</gene>
<reference evidence="7 8" key="1">
    <citation type="submission" date="2017-06" db="EMBL/GenBank/DDBJ databases">
        <title>Complete genome sequence of Nitrospirillum amazonense strain CBAmC, an endophytic nitrogen-fixing and plant growth-promoting bacterium, isolated from sugarcane.</title>
        <authorList>
            <person name="Schwab S."/>
            <person name="dos Santos Teixeira K.R."/>
            <person name="Simoes Araujo J.L."/>
            <person name="Soares Vidal M."/>
            <person name="Borges de Freitas H.R."/>
            <person name="Rivello Crivelaro A.L."/>
            <person name="Bueno de Camargo Nunes A."/>
            <person name="dos Santos C.M."/>
            <person name="Palmeira da Silva Rosa D."/>
            <person name="da Silva Padilha D."/>
            <person name="da Silva E."/>
            <person name="Araujo Terra L."/>
            <person name="Soares Mendes V."/>
            <person name="Farinelli L."/>
            <person name="Magalhaes Cruz L."/>
            <person name="Baldani J.I."/>
        </authorList>
    </citation>
    <scope>NUCLEOTIDE SEQUENCE [LARGE SCALE GENOMIC DNA]</scope>
    <source>
        <strain evidence="7 8">CBAmC</strain>
    </source>
</reference>
<evidence type="ECO:0000256" key="1">
    <source>
        <dbReference type="ARBA" id="ARBA00022452"/>
    </source>
</evidence>
<keyword evidence="1" id="KW-0472">Membrane</keyword>
<dbReference type="Proteomes" id="UP000197153">
    <property type="component" value="Chromosome 3"/>
</dbReference>
<dbReference type="EMBL" id="CP022112">
    <property type="protein sequence ID" value="ASG24064.1"/>
    <property type="molecule type" value="Genomic_DNA"/>
</dbReference>
<dbReference type="Pfam" id="PF03865">
    <property type="entry name" value="ShlB"/>
    <property type="match status" value="1"/>
</dbReference>
<evidence type="ECO:0000313" key="8">
    <source>
        <dbReference type="Proteomes" id="UP000197153"/>
    </source>
</evidence>
<dbReference type="GO" id="GO:0008320">
    <property type="term" value="F:protein transmembrane transporter activity"/>
    <property type="evidence" value="ECO:0007669"/>
    <property type="project" value="TreeGrafter"/>
</dbReference>
<keyword evidence="2" id="KW-0812">Transmembrane</keyword>
<evidence type="ECO:0000259" key="6">
    <source>
        <dbReference type="Pfam" id="PF08479"/>
    </source>
</evidence>
<dbReference type="KEGG" id="nao:Y958_24365"/>
<dbReference type="GO" id="GO:0098046">
    <property type="term" value="C:type V protein secretion system complex"/>
    <property type="evidence" value="ECO:0007669"/>
    <property type="project" value="TreeGrafter"/>
</dbReference>
<dbReference type="Gene3D" id="3.10.20.310">
    <property type="entry name" value="membrane protein fhac"/>
    <property type="match status" value="1"/>
</dbReference>
<dbReference type="AlphaFoldDB" id="A0A248K0W1"/>
<evidence type="ECO:0000256" key="4">
    <source>
        <dbReference type="SAM" id="MobiDB-lite"/>
    </source>
</evidence>